<reference evidence="3 4" key="1">
    <citation type="journal article" date="2024" name="Microbiology">
        <title>Methylomarinum rosea sp. nov., a novel halophilic methanotrophic bacterium from the hypersaline Lake Elton.</title>
        <authorList>
            <person name="Suleimanov R.Z."/>
            <person name="Oshkin I.Y."/>
            <person name="Danilova O.V."/>
            <person name="Suzina N.E."/>
            <person name="Dedysh S.N."/>
        </authorList>
    </citation>
    <scope>NUCLEOTIDE SEQUENCE [LARGE SCALE GENOMIC DNA]</scope>
    <source>
        <strain evidence="3 4">Ch1-1</strain>
    </source>
</reference>
<dbReference type="Pfam" id="PF00535">
    <property type="entry name" value="Glycos_transf_2"/>
    <property type="match status" value="1"/>
</dbReference>
<sequence>MSEQQKKYSLCAVIPTKDNIRTIRECLDSVKAVTNDIIVVDSGSTDGTIDLCVQYGAKVVRRPWPGMVKQRQFCLEQAKDYDWILVLDSDESLDETLQNSIKDLTEKTIDPNIEAFTFNRKVWFLGGWLHHVFQPEHRLRVVRGGVATVKGVGVDGLGGHDQLIVNGNVAHLPGTCKHDSWQDLDDMLRSYIRLGRRAAQYDPKPSKPYMILLNPLLAFIKQYCFKKGYKDGWRGFIASAGVACGNMIKQLQKNEYRGTTK</sequence>
<feature type="domain" description="Glycosyltransferase 2-like" evidence="2">
    <location>
        <begin position="12"/>
        <end position="106"/>
    </location>
</feature>
<dbReference type="Proteomes" id="UP001225378">
    <property type="component" value="Chromosome"/>
</dbReference>
<evidence type="ECO:0000259" key="2">
    <source>
        <dbReference type="Pfam" id="PF00535"/>
    </source>
</evidence>
<dbReference type="SUPFAM" id="SSF53448">
    <property type="entry name" value="Nucleotide-diphospho-sugar transferases"/>
    <property type="match status" value="1"/>
</dbReference>
<dbReference type="PANTHER" id="PTHR43630">
    <property type="entry name" value="POLY-BETA-1,6-N-ACETYL-D-GLUCOSAMINE SYNTHASE"/>
    <property type="match status" value="1"/>
</dbReference>
<dbReference type="InterPro" id="IPR001173">
    <property type="entry name" value="Glyco_trans_2-like"/>
</dbReference>
<dbReference type="Gene3D" id="3.90.550.10">
    <property type="entry name" value="Spore Coat Polysaccharide Biosynthesis Protein SpsA, Chain A"/>
    <property type="match status" value="1"/>
</dbReference>
<dbReference type="EC" id="2.4.-.-" evidence="3"/>
<gene>
    <name evidence="3" type="ORF">Q9L42_002585</name>
</gene>
<accession>A0AAU7NVN4</accession>
<dbReference type="CDD" id="cd02511">
    <property type="entry name" value="Beta4Glucosyltransferase"/>
    <property type="match status" value="1"/>
</dbReference>
<comment type="similarity">
    <text evidence="1">Belongs to the glycosyltransferase 2 family. WaaE/KdtX subfamily.</text>
</comment>
<evidence type="ECO:0000313" key="3">
    <source>
        <dbReference type="EMBL" id="XBS21023.1"/>
    </source>
</evidence>
<keyword evidence="3" id="KW-0328">Glycosyltransferase</keyword>
<dbReference type="EMBL" id="CP157743">
    <property type="protein sequence ID" value="XBS21023.1"/>
    <property type="molecule type" value="Genomic_DNA"/>
</dbReference>
<dbReference type="AlphaFoldDB" id="A0AAU7NVN4"/>
<evidence type="ECO:0000313" key="4">
    <source>
        <dbReference type="Proteomes" id="UP001225378"/>
    </source>
</evidence>
<dbReference type="InterPro" id="IPR029044">
    <property type="entry name" value="Nucleotide-diphossugar_trans"/>
</dbReference>
<evidence type="ECO:0000256" key="1">
    <source>
        <dbReference type="ARBA" id="ARBA00038494"/>
    </source>
</evidence>
<dbReference type="KEGG" id="mech:Q9L42_002585"/>
<dbReference type="PANTHER" id="PTHR43630:SF2">
    <property type="entry name" value="GLYCOSYLTRANSFERASE"/>
    <property type="match status" value="1"/>
</dbReference>
<proteinExistence type="inferred from homology"/>
<dbReference type="RefSeq" id="WP_349431835.1">
    <property type="nucleotide sequence ID" value="NZ_CP157743.1"/>
</dbReference>
<keyword evidence="4" id="KW-1185">Reference proteome</keyword>
<dbReference type="GO" id="GO:0016757">
    <property type="term" value="F:glycosyltransferase activity"/>
    <property type="evidence" value="ECO:0007669"/>
    <property type="project" value="UniProtKB-KW"/>
</dbReference>
<protein>
    <submittedName>
        <fullName evidence="3">Glycosyltransferase family 2 protein</fullName>
        <ecNumber evidence="3">2.4.-.-</ecNumber>
    </submittedName>
</protein>
<name>A0AAU7NVN4_9GAMM</name>
<keyword evidence="3" id="KW-0808">Transferase</keyword>
<organism evidence="3 4">
    <name type="scientific">Methylomarinum roseum</name>
    <dbReference type="NCBI Taxonomy" id="3067653"/>
    <lineage>
        <taxon>Bacteria</taxon>
        <taxon>Pseudomonadati</taxon>
        <taxon>Pseudomonadota</taxon>
        <taxon>Gammaproteobacteria</taxon>
        <taxon>Methylococcales</taxon>
        <taxon>Methylococcaceae</taxon>
        <taxon>Methylomarinum</taxon>
    </lineage>
</organism>